<dbReference type="WBParaSite" id="nRc.2.0.1.t09469-RA">
    <property type="protein sequence ID" value="nRc.2.0.1.t09469-RA"/>
    <property type="gene ID" value="nRc.2.0.1.g09469"/>
</dbReference>
<evidence type="ECO:0000313" key="1">
    <source>
        <dbReference type="Proteomes" id="UP000887565"/>
    </source>
</evidence>
<name>A0A915I816_ROMCU</name>
<keyword evidence="1" id="KW-1185">Reference proteome</keyword>
<dbReference type="Proteomes" id="UP000887565">
    <property type="component" value="Unplaced"/>
</dbReference>
<reference evidence="2" key="1">
    <citation type="submission" date="2022-11" db="UniProtKB">
        <authorList>
            <consortium name="WormBaseParasite"/>
        </authorList>
    </citation>
    <scope>IDENTIFICATION</scope>
</reference>
<sequence length="80" mass="9208">MFAPLVVHFVDLHGDFPTRLAINRVPNTRNSMWENITDPDPKRDPKLPDYFAGPGPDILKILDPEPDPIFLKFCTRARYS</sequence>
<accession>A0A915I816</accession>
<dbReference type="AlphaFoldDB" id="A0A915I816"/>
<organism evidence="1 2">
    <name type="scientific">Romanomermis culicivorax</name>
    <name type="common">Nematode worm</name>
    <dbReference type="NCBI Taxonomy" id="13658"/>
    <lineage>
        <taxon>Eukaryota</taxon>
        <taxon>Metazoa</taxon>
        <taxon>Ecdysozoa</taxon>
        <taxon>Nematoda</taxon>
        <taxon>Enoplea</taxon>
        <taxon>Dorylaimia</taxon>
        <taxon>Mermithida</taxon>
        <taxon>Mermithoidea</taxon>
        <taxon>Mermithidae</taxon>
        <taxon>Romanomermis</taxon>
    </lineage>
</organism>
<proteinExistence type="predicted"/>
<protein>
    <submittedName>
        <fullName evidence="2">Uncharacterized protein</fullName>
    </submittedName>
</protein>
<evidence type="ECO:0000313" key="2">
    <source>
        <dbReference type="WBParaSite" id="nRc.2.0.1.t09469-RA"/>
    </source>
</evidence>